<evidence type="ECO:0000313" key="2">
    <source>
        <dbReference type="Proteomes" id="UP001163603"/>
    </source>
</evidence>
<proteinExistence type="predicted"/>
<organism evidence="1 2">
    <name type="scientific">Pistacia integerrima</name>
    <dbReference type="NCBI Taxonomy" id="434235"/>
    <lineage>
        <taxon>Eukaryota</taxon>
        <taxon>Viridiplantae</taxon>
        <taxon>Streptophyta</taxon>
        <taxon>Embryophyta</taxon>
        <taxon>Tracheophyta</taxon>
        <taxon>Spermatophyta</taxon>
        <taxon>Magnoliopsida</taxon>
        <taxon>eudicotyledons</taxon>
        <taxon>Gunneridae</taxon>
        <taxon>Pentapetalae</taxon>
        <taxon>rosids</taxon>
        <taxon>malvids</taxon>
        <taxon>Sapindales</taxon>
        <taxon>Anacardiaceae</taxon>
        <taxon>Pistacia</taxon>
    </lineage>
</organism>
<keyword evidence="2" id="KW-1185">Reference proteome</keyword>
<evidence type="ECO:0000313" key="1">
    <source>
        <dbReference type="EMBL" id="KAJ0027371.1"/>
    </source>
</evidence>
<sequence length="251" mass="27965">MDLAIPLHAFIPSVNSVAVLVTYFLYLAIAGSILPGKVVNGVVLQDGTRLHYRCNGLLLLVLLVALLGIGAQMDFISPTVISDRGLELLSTTLMLCFLVSDVVSSLVPGKFVSNCMAVTWVLFVTGCRSHNQGSSLKPHVTGNLLHDWWFGIQLNPQFMGIDLKFFFVRAGMMGWLLINLSVLAKSLQNGTLSQSMILYQLFCGLYILDYFVHEEYMTSTWDIIAERLGFMLVFGDLVWIPFTFSIQACYY</sequence>
<protein>
    <submittedName>
        <fullName evidence="1">Uncharacterized protein</fullName>
    </submittedName>
</protein>
<dbReference type="Proteomes" id="UP001163603">
    <property type="component" value="Chromosome 9"/>
</dbReference>
<gene>
    <name evidence="1" type="ORF">Pint_35864</name>
</gene>
<accession>A0ACC0Y164</accession>
<dbReference type="EMBL" id="CM047744">
    <property type="protein sequence ID" value="KAJ0027371.1"/>
    <property type="molecule type" value="Genomic_DNA"/>
</dbReference>
<name>A0ACC0Y164_9ROSI</name>
<reference evidence="2" key="1">
    <citation type="journal article" date="2023" name="G3 (Bethesda)">
        <title>Genome assembly and association tests identify interacting loci associated with vigor, precocity, and sex in interspecific pistachio rootstocks.</title>
        <authorList>
            <person name="Palmer W."/>
            <person name="Jacygrad E."/>
            <person name="Sagayaradj S."/>
            <person name="Cavanaugh K."/>
            <person name="Han R."/>
            <person name="Bertier L."/>
            <person name="Beede B."/>
            <person name="Kafkas S."/>
            <person name="Golino D."/>
            <person name="Preece J."/>
            <person name="Michelmore R."/>
        </authorList>
    </citation>
    <scope>NUCLEOTIDE SEQUENCE [LARGE SCALE GENOMIC DNA]</scope>
</reference>
<comment type="caution">
    <text evidence="1">The sequence shown here is derived from an EMBL/GenBank/DDBJ whole genome shotgun (WGS) entry which is preliminary data.</text>
</comment>